<sequence>MSKAFWLILLMLSTNAHAASPAETLQNYTAQAKQENPTFGTSSSSKGDVFFHATRQHSNGDKVSCATCHTDNPKQNGKTRANKEILPMATSANAQRFTDLAKTEKWFRRNCQDVLERTCTAQEKSDFIAYLLSIK</sequence>
<dbReference type="GO" id="GO:0046872">
    <property type="term" value="F:metal ion binding"/>
    <property type="evidence" value="ECO:0007669"/>
    <property type="project" value="UniProtKB-KW"/>
</dbReference>
<dbReference type="GO" id="GO:0009055">
    <property type="term" value="F:electron transfer activity"/>
    <property type="evidence" value="ECO:0007669"/>
    <property type="project" value="InterPro"/>
</dbReference>
<dbReference type="SUPFAM" id="SSF46626">
    <property type="entry name" value="Cytochrome c"/>
    <property type="match status" value="1"/>
</dbReference>
<keyword evidence="1 4" id="KW-0349">Heme</keyword>
<feature type="domain" description="Cytochrome c" evidence="6">
    <location>
        <begin position="42"/>
        <end position="135"/>
    </location>
</feature>
<dbReference type="InterPro" id="IPR015170">
    <property type="entry name" value="DUF1924_SHP"/>
</dbReference>
<dbReference type="InterPro" id="IPR009056">
    <property type="entry name" value="Cyt_c-like_dom"/>
</dbReference>
<evidence type="ECO:0000256" key="2">
    <source>
        <dbReference type="ARBA" id="ARBA00022723"/>
    </source>
</evidence>
<keyword evidence="2 4" id="KW-0479">Metal-binding</keyword>
<dbReference type="Proteomes" id="UP000295367">
    <property type="component" value="Unassembled WGS sequence"/>
</dbReference>
<evidence type="ECO:0000256" key="1">
    <source>
        <dbReference type="ARBA" id="ARBA00022617"/>
    </source>
</evidence>
<organism evidence="7 8">
    <name type="scientific">Sulfurirhabdus autotrophica</name>
    <dbReference type="NCBI Taxonomy" id="1706046"/>
    <lineage>
        <taxon>Bacteria</taxon>
        <taxon>Pseudomonadati</taxon>
        <taxon>Pseudomonadota</taxon>
        <taxon>Betaproteobacteria</taxon>
        <taxon>Nitrosomonadales</taxon>
        <taxon>Sulfuricellaceae</taxon>
        <taxon>Sulfurirhabdus</taxon>
    </lineage>
</organism>
<keyword evidence="3 4" id="KW-0408">Iron</keyword>
<dbReference type="Gene3D" id="1.10.760.10">
    <property type="entry name" value="Cytochrome c-like domain"/>
    <property type="match status" value="1"/>
</dbReference>
<evidence type="ECO:0000256" key="5">
    <source>
        <dbReference type="SAM" id="SignalP"/>
    </source>
</evidence>
<dbReference type="InterPro" id="IPR036909">
    <property type="entry name" value="Cyt_c-like_dom_sf"/>
</dbReference>
<evidence type="ECO:0000259" key="6">
    <source>
        <dbReference type="PROSITE" id="PS51007"/>
    </source>
</evidence>
<protein>
    <submittedName>
        <fullName evidence="7">Uncharacterized protein DUF1924</fullName>
    </submittedName>
</protein>
<dbReference type="AlphaFoldDB" id="A0A4R3YEF5"/>
<comment type="caution">
    <text evidence="7">The sequence shown here is derived from an EMBL/GenBank/DDBJ whole genome shotgun (WGS) entry which is preliminary data.</text>
</comment>
<reference evidence="7 8" key="1">
    <citation type="submission" date="2019-03" db="EMBL/GenBank/DDBJ databases">
        <title>Genomic Encyclopedia of Type Strains, Phase IV (KMG-IV): sequencing the most valuable type-strain genomes for metagenomic binning, comparative biology and taxonomic classification.</title>
        <authorList>
            <person name="Goeker M."/>
        </authorList>
    </citation>
    <scope>NUCLEOTIDE SEQUENCE [LARGE SCALE GENOMIC DNA]</scope>
    <source>
        <strain evidence="7 8">DSM 100309</strain>
    </source>
</reference>
<feature type="signal peptide" evidence="5">
    <location>
        <begin position="1"/>
        <end position="18"/>
    </location>
</feature>
<dbReference type="EMBL" id="SMCO01000001">
    <property type="protein sequence ID" value="TCV90311.1"/>
    <property type="molecule type" value="Genomic_DNA"/>
</dbReference>
<gene>
    <name evidence="7" type="ORF">EDC63_101281</name>
</gene>
<name>A0A4R3YEF5_9PROT</name>
<evidence type="ECO:0000313" key="8">
    <source>
        <dbReference type="Proteomes" id="UP000295367"/>
    </source>
</evidence>
<dbReference type="GO" id="GO:0020037">
    <property type="term" value="F:heme binding"/>
    <property type="evidence" value="ECO:0007669"/>
    <property type="project" value="InterPro"/>
</dbReference>
<dbReference type="OrthoDB" id="5295318at2"/>
<evidence type="ECO:0000313" key="7">
    <source>
        <dbReference type="EMBL" id="TCV90311.1"/>
    </source>
</evidence>
<proteinExistence type="predicted"/>
<accession>A0A4R3YEF5</accession>
<dbReference type="Pfam" id="PF09086">
    <property type="entry name" value="DUF1924"/>
    <property type="match status" value="1"/>
</dbReference>
<feature type="chain" id="PRO_5020651672" evidence="5">
    <location>
        <begin position="19"/>
        <end position="135"/>
    </location>
</feature>
<evidence type="ECO:0000256" key="3">
    <source>
        <dbReference type="ARBA" id="ARBA00023004"/>
    </source>
</evidence>
<dbReference type="PROSITE" id="PS51007">
    <property type="entry name" value="CYTC"/>
    <property type="match status" value="1"/>
</dbReference>
<evidence type="ECO:0000256" key="4">
    <source>
        <dbReference type="PROSITE-ProRule" id="PRU00433"/>
    </source>
</evidence>
<keyword evidence="5" id="KW-0732">Signal</keyword>
<keyword evidence="8" id="KW-1185">Reference proteome</keyword>
<dbReference type="RefSeq" id="WP_124947735.1">
    <property type="nucleotide sequence ID" value="NZ_BHVT01000073.1"/>
</dbReference>